<evidence type="ECO:0000313" key="2">
    <source>
        <dbReference type="Proteomes" id="UP001217089"/>
    </source>
</evidence>
<accession>A0ABQ9FDJ6</accession>
<keyword evidence="2" id="KW-1185">Reference proteome</keyword>
<proteinExistence type="predicted"/>
<comment type="caution">
    <text evidence="1">The sequence shown here is derived from an EMBL/GenBank/DDBJ whole genome shotgun (WGS) entry which is preliminary data.</text>
</comment>
<organism evidence="1 2">
    <name type="scientific">Tegillarca granosa</name>
    <name type="common">Malaysian cockle</name>
    <name type="synonym">Anadara granosa</name>
    <dbReference type="NCBI Taxonomy" id="220873"/>
    <lineage>
        <taxon>Eukaryota</taxon>
        <taxon>Metazoa</taxon>
        <taxon>Spiralia</taxon>
        <taxon>Lophotrochozoa</taxon>
        <taxon>Mollusca</taxon>
        <taxon>Bivalvia</taxon>
        <taxon>Autobranchia</taxon>
        <taxon>Pteriomorphia</taxon>
        <taxon>Arcoida</taxon>
        <taxon>Arcoidea</taxon>
        <taxon>Arcidae</taxon>
        <taxon>Tegillarca</taxon>
    </lineage>
</organism>
<gene>
    <name evidence="1" type="ORF">KUTeg_008284</name>
</gene>
<protein>
    <submittedName>
        <fullName evidence="1">Uncharacterized protein</fullName>
    </submittedName>
</protein>
<dbReference type="EMBL" id="JARBDR010000342">
    <property type="protein sequence ID" value="KAJ8313723.1"/>
    <property type="molecule type" value="Genomic_DNA"/>
</dbReference>
<sequence length="218" mass="24485">MQMQQIIQDTPVDLVLYDPSSTVTINNDPNSKIYASTAASETGNLWQKTVNKVGKTNVTIVWANHFNNIVHENGKFLNRVLGFKSYLDDGENRINYKSISPNSGFDDNEGGRTKAKIPNYHGIVRFEISEDYDETGGSTINERGLIWRNTSKFEEEDTIQRSNVNDGGTMKVYVRATDIMGNTNIDSVFIHFDSSEPNISTPTMKKNIKDGAFPFSSR</sequence>
<dbReference type="Proteomes" id="UP001217089">
    <property type="component" value="Unassembled WGS sequence"/>
</dbReference>
<name>A0ABQ9FDJ6_TEGGR</name>
<evidence type="ECO:0000313" key="1">
    <source>
        <dbReference type="EMBL" id="KAJ8313723.1"/>
    </source>
</evidence>
<reference evidence="1 2" key="1">
    <citation type="submission" date="2022-12" db="EMBL/GenBank/DDBJ databases">
        <title>Chromosome-level genome of Tegillarca granosa.</title>
        <authorList>
            <person name="Kim J."/>
        </authorList>
    </citation>
    <scope>NUCLEOTIDE SEQUENCE [LARGE SCALE GENOMIC DNA]</scope>
    <source>
        <strain evidence="1">Teg-2019</strain>
        <tissue evidence="1">Adductor muscle</tissue>
    </source>
</reference>